<evidence type="ECO:0000256" key="6">
    <source>
        <dbReference type="ARBA" id="ARBA00023136"/>
    </source>
</evidence>
<dbReference type="GO" id="GO:0047355">
    <property type="term" value="F:CDP-glycerol glycerophosphotransferase activity"/>
    <property type="evidence" value="ECO:0007669"/>
    <property type="project" value="UniProtKB-EC"/>
</dbReference>
<keyword evidence="3" id="KW-1003">Cell membrane</keyword>
<dbReference type="InterPro" id="IPR043149">
    <property type="entry name" value="TagF_N"/>
</dbReference>
<dbReference type="EMBL" id="CACRSQ010000002">
    <property type="protein sequence ID" value="VYS74980.1"/>
    <property type="molecule type" value="Genomic_DNA"/>
</dbReference>
<evidence type="ECO:0000313" key="7">
    <source>
        <dbReference type="EMBL" id="VYS74980.1"/>
    </source>
</evidence>
<dbReference type="SUPFAM" id="SSF53756">
    <property type="entry name" value="UDP-Glycosyltransferase/glycogen phosphorylase"/>
    <property type="match status" value="1"/>
</dbReference>
<reference evidence="7" key="1">
    <citation type="submission" date="2019-11" db="EMBL/GenBank/DDBJ databases">
        <authorList>
            <person name="Feng L."/>
        </authorList>
    </citation>
    <scope>NUCLEOTIDE SEQUENCE</scope>
    <source>
        <strain evidence="7">AcaccaeLFYP115</strain>
    </source>
</reference>
<name>A0A6N2R4T4_9FIRM</name>
<keyword evidence="4 7" id="KW-0808">Transferase</keyword>
<dbReference type="Gene3D" id="3.40.50.11820">
    <property type="match status" value="1"/>
</dbReference>
<dbReference type="PANTHER" id="PTHR37316">
    <property type="entry name" value="TEICHOIC ACID GLYCEROL-PHOSPHATE PRIMASE"/>
    <property type="match status" value="1"/>
</dbReference>
<keyword evidence="6" id="KW-0472">Membrane</keyword>
<evidence type="ECO:0000256" key="5">
    <source>
        <dbReference type="ARBA" id="ARBA00022944"/>
    </source>
</evidence>
<protein>
    <submittedName>
        <fullName evidence="7">CDP-glycerol:poly(Glycerophosphate) glycerophosphotransferase</fullName>
        <ecNumber evidence="7">2.7.8.12</ecNumber>
    </submittedName>
</protein>
<dbReference type="AlphaFoldDB" id="A0A6N2R4T4"/>
<dbReference type="Pfam" id="PF04464">
    <property type="entry name" value="Glyphos_transf"/>
    <property type="match status" value="2"/>
</dbReference>
<dbReference type="Gene3D" id="3.40.50.12580">
    <property type="match status" value="2"/>
</dbReference>
<evidence type="ECO:0000256" key="1">
    <source>
        <dbReference type="ARBA" id="ARBA00004202"/>
    </source>
</evidence>
<comment type="similarity">
    <text evidence="2">Belongs to the CDP-glycerol glycerophosphotransferase family.</text>
</comment>
<dbReference type="InterPro" id="IPR007554">
    <property type="entry name" value="Glycerophosphate_synth"/>
</dbReference>
<organism evidence="7">
    <name type="scientific">Anaerostipes caccae</name>
    <dbReference type="NCBI Taxonomy" id="105841"/>
    <lineage>
        <taxon>Bacteria</taxon>
        <taxon>Bacillati</taxon>
        <taxon>Bacillota</taxon>
        <taxon>Clostridia</taxon>
        <taxon>Lachnospirales</taxon>
        <taxon>Lachnospiraceae</taxon>
        <taxon>Anaerostipes</taxon>
    </lineage>
</organism>
<dbReference type="InterPro" id="IPR051612">
    <property type="entry name" value="Teichoic_Acid_Biosynth"/>
</dbReference>
<dbReference type="RefSeq" id="WP_006565698.1">
    <property type="nucleotide sequence ID" value="NZ_BAABZP010000001.1"/>
</dbReference>
<accession>A0A6N2R4T4</accession>
<keyword evidence="5" id="KW-0777">Teichoic acid biosynthesis</keyword>
<dbReference type="GO" id="GO:0019350">
    <property type="term" value="P:teichoic acid biosynthetic process"/>
    <property type="evidence" value="ECO:0007669"/>
    <property type="project" value="UniProtKB-KW"/>
</dbReference>
<dbReference type="EC" id="2.7.8.12" evidence="7"/>
<evidence type="ECO:0000256" key="4">
    <source>
        <dbReference type="ARBA" id="ARBA00022679"/>
    </source>
</evidence>
<dbReference type="PANTHER" id="PTHR37316:SF3">
    <property type="entry name" value="TEICHOIC ACID GLYCEROL-PHOSPHATE TRANSFERASE"/>
    <property type="match status" value="1"/>
</dbReference>
<sequence length="1118" mass="132194">MLHKLKRFTKGDKDVIDVYREVSRKKCVDTSLVLLEGAQGKNYNGNMFYLLKEIEQNPKWKDKHPIFVATKDTEKKTKEILKNYKFFKAQVVVRNSKKYAEYLATAKYLFTDNSFPTYMVKREEQVYVNTWHGTPIKYLGISDLKNATSLPNVQKNYLMCDYALFPNDHTREVFLDDYDLRNFMTGKCLMCDYPRNDAFYDGSAPAEKIKNIAYLPTWRGSGRIANVKEQKRIVAEFLNEIDKGLGDEQILYVNLHFLVGNDMDFEQYKHIRSFPKDQETYDFLKNCDMLISDYSSVIFDFAVSQKPIVLYAYDQEKYEQEKGTYFSIDELPFPIVENVDSLLYEINHVREIDTKNFINKFCKYADRHSSRKLLELVFQGKAENLCIQAARLNNKKNLYVYGDTLGDDSQKYLLVRYLKALDYSGYNVMLGFKGKLSYRKVEFLKNELPKEVQVHGLVNNYTFMVKEKTLLWLRKKLGVTNYSDRIRSIFEYQKNRLFGKMKIDEFVQFGVDGEKMIDTFSSLICEKSIILLPYEVEGCKVLHSSFLFNKKLALQNFDRVLDWRKKDFKEELIEKEENVDDAKKKFFNKTIEYSALFIKTFRTRFYYTAVSLVRYYSVIDVSQREVEIEAGDQKLQSCFLFKKGIPWFGDGKLNICIFKIHNTTIEKMKLSSTLHWCWEDRDGFGFKKKVIYGRKENGYKISAVSRYKDINRTIYYRANDNGFLALSVRPINFTDVNWQRIKLWAASLAAKALQKKNYILLYEKNCSRYEESASVLYEELIDQNYKNVFFVLDEEYLKKHGSEIKQKYKNNLISKFSLKHYFMFFACKTFMSSESIGHALETRCSSKAVRKRIVNKRFNYIFLQHGVMYMISLDSVSRKMFSQMPKKAKEYRVVVSSDLEAEHFLDFGQHKPEHIYLTGLCKFDKNKWNEDADRIVIMPTWRPWEYNQAVEDLYQTKYYKMLERMVYAVPESLRKKLTLLPHPLISEIFRGNGNEFSQYLPEADLKYDTILQNTKVLITDYSSISYDAFYRGANVIFYWEELEECLKEYGSNTKLMLNKSNAFGDICYNEKELSQKLIENFENGQRNEYIGNYQKIVEFHDGNNTKRLLKCLQKDNII</sequence>
<evidence type="ECO:0000256" key="3">
    <source>
        <dbReference type="ARBA" id="ARBA00022475"/>
    </source>
</evidence>
<dbReference type="InterPro" id="IPR043148">
    <property type="entry name" value="TagF_C"/>
</dbReference>
<dbReference type="GO" id="GO:0005886">
    <property type="term" value="C:plasma membrane"/>
    <property type="evidence" value="ECO:0007669"/>
    <property type="project" value="UniProtKB-SubCell"/>
</dbReference>
<comment type="subcellular location">
    <subcellularLocation>
        <location evidence="1">Cell membrane</location>
        <topology evidence="1">Peripheral membrane protein</topology>
    </subcellularLocation>
</comment>
<proteinExistence type="inferred from homology"/>
<evidence type="ECO:0000256" key="2">
    <source>
        <dbReference type="ARBA" id="ARBA00010488"/>
    </source>
</evidence>
<gene>
    <name evidence="7" type="primary">tagF_2</name>
    <name evidence="7" type="ORF">ACLFYP115_00214</name>
</gene>